<accession>A0A919EEQ2</accession>
<keyword evidence="2" id="KW-1185">Reference proteome</keyword>
<reference evidence="1" key="2">
    <citation type="submission" date="2020-09" db="EMBL/GenBank/DDBJ databases">
        <authorList>
            <person name="Sun Q."/>
            <person name="Ohkuma M."/>
        </authorList>
    </citation>
    <scope>NUCLEOTIDE SEQUENCE</scope>
    <source>
        <strain evidence="1">JCM 4059</strain>
    </source>
</reference>
<name>A0A919EEQ2_9ACTN</name>
<sequence length="77" mass="8044">MYCTIARTRWPSATSASVRWEPMNPSAPVTATSGRSVMRVSFLGEGVVVPCGDGGAAVALFRGGAGRSRKEKVSGAW</sequence>
<protein>
    <submittedName>
        <fullName evidence="1">Uncharacterized protein</fullName>
    </submittedName>
</protein>
<comment type="caution">
    <text evidence="1">The sequence shown here is derived from an EMBL/GenBank/DDBJ whole genome shotgun (WGS) entry which is preliminary data.</text>
</comment>
<reference evidence="1" key="1">
    <citation type="journal article" date="2014" name="Int. J. Syst. Evol. Microbiol.">
        <title>Complete genome sequence of Corynebacterium casei LMG S-19264T (=DSM 44701T), isolated from a smear-ripened cheese.</title>
        <authorList>
            <consortium name="US DOE Joint Genome Institute (JGI-PGF)"/>
            <person name="Walter F."/>
            <person name="Albersmeier A."/>
            <person name="Kalinowski J."/>
            <person name="Ruckert C."/>
        </authorList>
    </citation>
    <scope>NUCLEOTIDE SEQUENCE</scope>
    <source>
        <strain evidence="1">JCM 4059</strain>
    </source>
</reference>
<proteinExistence type="predicted"/>
<evidence type="ECO:0000313" key="1">
    <source>
        <dbReference type="EMBL" id="GHF59116.1"/>
    </source>
</evidence>
<dbReference type="EMBL" id="BNBD01000010">
    <property type="protein sequence ID" value="GHF59116.1"/>
    <property type="molecule type" value="Genomic_DNA"/>
</dbReference>
<gene>
    <name evidence="1" type="ORF">GCM10010218_45670</name>
</gene>
<dbReference type="AlphaFoldDB" id="A0A919EEQ2"/>
<organism evidence="1 2">
    <name type="scientific">Streptomyces mashuensis</name>
    <dbReference type="NCBI Taxonomy" id="33904"/>
    <lineage>
        <taxon>Bacteria</taxon>
        <taxon>Bacillati</taxon>
        <taxon>Actinomycetota</taxon>
        <taxon>Actinomycetes</taxon>
        <taxon>Kitasatosporales</taxon>
        <taxon>Streptomycetaceae</taxon>
        <taxon>Streptomyces</taxon>
    </lineage>
</organism>
<dbReference type="Proteomes" id="UP000638313">
    <property type="component" value="Unassembled WGS sequence"/>
</dbReference>
<evidence type="ECO:0000313" key="2">
    <source>
        <dbReference type="Proteomes" id="UP000638313"/>
    </source>
</evidence>